<reference evidence="1 2" key="1">
    <citation type="submission" date="2018-03" db="EMBL/GenBank/DDBJ databases">
        <title>Adhaeribacter sp. HMF7605 Genome sequencing and assembly.</title>
        <authorList>
            <person name="Kang H."/>
            <person name="Kang J."/>
            <person name="Cha I."/>
            <person name="Kim H."/>
            <person name="Joh K."/>
        </authorList>
    </citation>
    <scope>NUCLEOTIDE SEQUENCE [LARGE SCALE GENOMIC DNA]</scope>
    <source>
        <strain evidence="1 2">HMF7605</strain>
    </source>
</reference>
<keyword evidence="2" id="KW-1185">Reference proteome</keyword>
<comment type="caution">
    <text evidence="1">The sequence shown here is derived from an EMBL/GenBank/DDBJ whole genome shotgun (WGS) entry which is preliminary data.</text>
</comment>
<sequence length="105" mass="12626">MKLQLIENQMEEMTIKVIEKLKDADSKDQMLDIVTQKLQILIKKFEDRIFTTLTPSKEYEKDRNAKEEIRYIKAVLEGNRDHEVKNPEKFSFIKQQLEQVSYRFS</sequence>
<dbReference type="EMBL" id="PYFT01000001">
    <property type="protein sequence ID" value="PSR54577.1"/>
    <property type="molecule type" value="Genomic_DNA"/>
</dbReference>
<organism evidence="1 2">
    <name type="scientific">Adhaeribacter arboris</name>
    <dbReference type="NCBI Taxonomy" id="2072846"/>
    <lineage>
        <taxon>Bacteria</taxon>
        <taxon>Pseudomonadati</taxon>
        <taxon>Bacteroidota</taxon>
        <taxon>Cytophagia</taxon>
        <taxon>Cytophagales</taxon>
        <taxon>Hymenobacteraceae</taxon>
        <taxon>Adhaeribacter</taxon>
    </lineage>
</organism>
<protein>
    <submittedName>
        <fullName evidence="1">Uncharacterized protein</fullName>
    </submittedName>
</protein>
<gene>
    <name evidence="1" type="ORF">AHMF7605_14220</name>
</gene>
<dbReference type="AlphaFoldDB" id="A0A2T2YGD4"/>
<evidence type="ECO:0000313" key="1">
    <source>
        <dbReference type="EMBL" id="PSR54577.1"/>
    </source>
</evidence>
<dbReference type="OrthoDB" id="9848708at2"/>
<accession>A0A2T2YGD4</accession>
<name>A0A2T2YGD4_9BACT</name>
<evidence type="ECO:0000313" key="2">
    <source>
        <dbReference type="Proteomes" id="UP000240357"/>
    </source>
</evidence>
<dbReference type="Proteomes" id="UP000240357">
    <property type="component" value="Unassembled WGS sequence"/>
</dbReference>
<dbReference type="RefSeq" id="WP_106930367.1">
    <property type="nucleotide sequence ID" value="NZ_PYFT01000001.1"/>
</dbReference>
<proteinExistence type="predicted"/>